<reference evidence="1 2" key="1">
    <citation type="submission" date="2018-03" db="EMBL/GenBank/DDBJ databases">
        <title>The draft genome of Mesorhizobium sp. 6GN-30.</title>
        <authorList>
            <person name="Liu L."/>
            <person name="Li L."/>
            <person name="Wang T."/>
            <person name="Zhang X."/>
            <person name="Liang L."/>
        </authorList>
    </citation>
    <scope>NUCLEOTIDE SEQUENCE [LARGE SCALE GENOMIC DNA]</scope>
    <source>
        <strain evidence="1 2">6GN30</strain>
    </source>
</reference>
<name>A0A2P7SF59_9HYPH</name>
<dbReference type="InterPro" id="IPR006357">
    <property type="entry name" value="HAD-SF_hydro_IIA"/>
</dbReference>
<dbReference type="SUPFAM" id="SSF56784">
    <property type="entry name" value="HAD-like"/>
    <property type="match status" value="1"/>
</dbReference>
<dbReference type="NCBIfam" id="TIGR01460">
    <property type="entry name" value="HAD-SF-IIA"/>
    <property type="match status" value="1"/>
</dbReference>
<dbReference type="Gene3D" id="3.40.50.1000">
    <property type="entry name" value="HAD superfamily/HAD-like"/>
    <property type="match status" value="2"/>
</dbReference>
<dbReference type="GO" id="GO:0016791">
    <property type="term" value="F:phosphatase activity"/>
    <property type="evidence" value="ECO:0007669"/>
    <property type="project" value="TreeGrafter"/>
</dbReference>
<dbReference type="Proteomes" id="UP000241229">
    <property type="component" value="Unassembled WGS sequence"/>
</dbReference>
<dbReference type="InterPro" id="IPR036412">
    <property type="entry name" value="HAD-like_sf"/>
</dbReference>
<dbReference type="GO" id="GO:0005737">
    <property type="term" value="C:cytoplasm"/>
    <property type="evidence" value="ECO:0007669"/>
    <property type="project" value="TreeGrafter"/>
</dbReference>
<evidence type="ECO:0000313" key="1">
    <source>
        <dbReference type="EMBL" id="PSJ61097.1"/>
    </source>
</evidence>
<dbReference type="CDD" id="cd07525">
    <property type="entry name" value="HAD_like"/>
    <property type="match status" value="1"/>
</dbReference>
<proteinExistence type="predicted"/>
<dbReference type="OrthoDB" id="9791073at2"/>
<dbReference type="InterPro" id="IPR006356">
    <property type="entry name" value="HAD-SF_hydro_IIA_hyp3"/>
</dbReference>
<dbReference type="EMBL" id="PXYK01000008">
    <property type="protein sequence ID" value="PSJ61097.1"/>
    <property type="molecule type" value="Genomic_DNA"/>
</dbReference>
<protein>
    <submittedName>
        <fullName evidence="1">TIGR01459 family HAD-type hydrolase</fullName>
    </submittedName>
</protein>
<dbReference type="PANTHER" id="PTHR19288:SF90">
    <property type="entry name" value="OS08G0542600 PROTEIN"/>
    <property type="match status" value="1"/>
</dbReference>
<dbReference type="RefSeq" id="WP_106772102.1">
    <property type="nucleotide sequence ID" value="NZ_PXYK01000008.1"/>
</dbReference>
<dbReference type="Pfam" id="PF13344">
    <property type="entry name" value="Hydrolase_6"/>
    <property type="match status" value="1"/>
</dbReference>
<accession>A0A2P7SF59</accession>
<sequence>MVKFVGSLQDIAASYSVLLCDVWGVVHNGVRPFDDAVAALIEARQKGAAVILVTNSPRLTAGVTRQIQGIGVPDTAWDRIVTSGDVTRELIRHGPRRVCHIGPDREESIFDGLDVEVVEEWEAAAVVCTGLHDDESETPEDYAEQLRRLRSRDLPMICANPDLVAERGHKMVFCAGALARDYALLGGRTLIAGKPHRPIYDAALEAAAEVLGGPVSAGDALAIGDGMLTDVKGAADYGIDVLYVSAGIHAADYGDPDRPDPERLAAFLAHHGQAPVAVMPRLR</sequence>
<evidence type="ECO:0000313" key="2">
    <source>
        <dbReference type="Proteomes" id="UP000241229"/>
    </source>
</evidence>
<keyword evidence="1" id="KW-0378">Hydrolase</keyword>
<gene>
    <name evidence="1" type="ORF">C7I84_10385</name>
</gene>
<keyword evidence="2" id="KW-1185">Reference proteome</keyword>
<organism evidence="1 2">
    <name type="scientific">Kumtagia ephedrae</name>
    <dbReference type="NCBI Taxonomy" id="2116701"/>
    <lineage>
        <taxon>Bacteria</taxon>
        <taxon>Pseudomonadati</taxon>
        <taxon>Pseudomonadota</taxon>
        <taxon>Alphaproteobacteria</taxon>
        <taxon>Hyphomicrobiales</taxon>
        <taxon>Phyllobacteriaceae</taxon>
        <taxon>Kumtagia</taxon>
    </lineage>
</organism>
<dbReference type="PANTHER" id="PTHR19288">
    <property type="entry name" value="4-NITROPHENYLPHOSPHATASE-RELATED"/>
    <property type="match status" value="1"/>
</dbReference>
<comment type="caution">
    <text evidence="1">The sequence shown here is derived from an EMBL/GenBank/DDBJ whole genome shotgun (WGS) entry which is preliminary data.</text>
</comment>
<dbReference type="AlphaFoldDB" id="A0A2P7SF59"/>
<dbReference type="NCBIfam" id="TIGR01459">
    <property type="entry name" value="HAD-SF-IIA-hyp4"/>
    <property type="match status" value="1"/>
</dbReference>
<dbReference type="Pfam" id="PF13242">
    <property type="entry name" value="Hydrolase_like"/>
    <property type="match status" value="1"/>
</dbReference>
<dbReference type="InterPro" id="IPR023214">
    <property type="entry name" value="HAD_sf"/>
</dbReference>